<evidence type="ECO:0000313" key="1">
    <source>
        <dbReference type="EMBL" id="MDI9866330.1"/>
    </source>
</evidence>
<keyword evidence="2" id="KW-1185">Reference proteome</keyword>
<comment type="caution">
    <text evidence="1">The sequence shown here is derived from an EMBL/GenBank/DDBJ whole genome shotgun (WGS) entry which is preliminary data.</text>
</comment>
<dbReference type="NCBIfam" id="TIGR03696">
    <property type="entry name" value="Rhs_assc_core"/>
    <property type="match status" value="1"/>
</dbReference>
<name>A0ABT6YRW3_9BACT</name>
<sequence length="292" mass="32857">MDYTNYDPWCIEPNGKGLNNPVENRFKYQSKESLSLFSLGGINDFGARYYDKTIGRWWGVDPLAEKMPNVNLYCLSFNNPINFLDPDGNKPIPMKQILYSLRAVSHLSTFETAWQNSKHGTEVVSEWAFTITMSKDKKYYYGRNLHTDGKNGSVSQDLNIPNDNTLVGIAHTHPYSKSEGAELGVGFSAADISNMRDKASEGGYFSIVEAGTKRYAIVISDPEKAIEFFKQYSKEMIAFIHKSELYDEKNASLSFAEKIVKAILKVVGNSSESGVTVFVTTDKNKKIYKPLE</sequence>
<dbReference type="Gene3D" id="2.180.10.10">
    <property type="entry name" value="RHS repeat-associated core"/>
    <property type="match status" value="1"/>
</dbReference>
<evidence type="ECO:0000313" key="2">
    <source>
        <dbReference type="Proteomes" id="UP001236569"/>
    </source>
</evidence>
<dbReference type="RefSeq" id="WP_283371248.1">
    <property type="nucleotide sequence ID" value="NZ_JASHID010000016.1"/>
</dbReference>
<accession>A0ABT6YRW3</accession>
<dbReference type="Proteomes" id="UP001236569">
    <property type="component" value="Unassembled WGS sequence"/>
</dbReference>
<organism evidence="1 2">
    <name type="scientific">Flectobacillus longus</name>
    <dbReference type="NCBI Taxonomy" id="2984207"/>
    <lineage>
        <taxon>Bacteria</taxon>
        <taxon>Pseudomonadati</taxon>
        <taxon>Bacteroidota</taxon>
        <taxon>Cytophagia</taxon>
        <taxon>Cytophagales</taxon>
        <taxon>Flectobacillaceae</taxon>
        <taxon>Flectobacillus</taxon>
    </lineage>
</organism>
<gene>
    <name evidence="1" type="ORF">QM480_18465</name>
</gene>
<protein>
    <submittedName>
        <fullName evidence="1">RHS repeat-associated core domain-containing protein</fullName>
    </submittedName>
</protein>
<dbReference type="InterPro" id="IPR022385">
    <property type="entry name" value="Rhs_assc_core"/>
</dbReference>
<dbReference type="EMBL" id="JASHID010000016">
    <property type="protein sequence ID" value="MDI9866330.1"/>
    <property type="molecule type" value="Genomic_DNA"/>
</dbReference>
<proteinExistence type="predicted"/>
<reference evidence="1 2" key="1">
    <citation type="submission" date="2023-05" db="EMBL/GenBank/DDBJ databases">
        <title>Novel species of genus Flectobacillus isolated from stream in China.</title>
        <authorList>
            <person name="Lu H."/>
        </authorList>
    </citation>
    <scope>NUCLEOTIDE SEQUENCE [LARGE SCALE GENOMIC DNA]</scope>
    <source>
        <strain evidence="1 2">DC10W</strain>
    </source>
</reference>